<name>A0ABM0KA56_APLCA</name>
<dbReference type="RefSeq" id="XP_005112616.1">
    <property type="nucleotide sequence ID" value="XM_005112559.3"/>
</dbReference>
<feature type="region of interest" description="Disordered" evidence="2">
    <location>
        <begin position="43"/>
        <end position="115"/>
    </location>
</feature>
<dbReference type="Proteomes" id="UP000694888">
    <property type="component" value="Unplaced"/>
</dbReference>
<reference evidence="4 5" key="1">
    <citation type="submission" date="2025-05" db="UniProtKB">
        <authorList>
            <consortium name="RefSeq"/>
        </authorList>
    </citation>
    <scope>IDENTIFICATION</scope>
</reference>
<gene>
    <name evidence="4 5 6 7" type="primary">LOC101846551</name>
</gene>
<feature type="compositionally biased region" description="Basic and acidic residues" evidence="2">
    <location>
        <begin position="94"/>
        <end position="106"/>
    </location>
</feature>
<dbReference type="RefSeq" id="XP_005112615.1">
    <property type="nucleotide sequence ID" value="XM_005112558.3"/>
</dbReference>
<proteinExistence type="predicted"/>
<evidence type="ECO:0000256" key="1">
    <source>
        <dbReference type="SAM" id="Coils"/>
    </source>
</evidence>
<accession>A0ABM0KA56</accession>
<protein>
    <submittedName>
        <fullName evidence="4 5">Uncharacterized protein LOC101846551</fullName>
    </submittedName>
</protein>
<feature type="region of interest" description="Disordered" evidence="2">
    <location>
        <begin position="631"/>
        <end position="657"/>
    </location>
</feature>
<organism evidence="3 6">
    <name type="scientific">Aplysia californica</name>
    <name type="common">California sea hare</name>
    <dbReference type="NCBI Taxonomy" id="6500"/>
    <lineage>
        <taxon>Eukaryota</taxon>
        <taxon>Metazoa</taxon>
        <taxon>Spiralia</taxon>
        <taxon>Lophotrochozoa</taxon>
        <taxon>Mollusca</taxon>
        <taxon>Gastropoda</taxon>
        <taxon>Heterobranchia</taxon>
        <taxon>Euthyneura</taxon>
        <taxon>Tectipleura</taxon>
        <taxon>Aplysiida</taxon>
        <taxon>Aplysioidea</taxon>
        <taxon>Aplysiidae</taxon>
        <taxon>Aplysia</taxon>
    </lineage>
</organism>
<evidence type="ECO:0000313" key="3">
    <source>
        <dbReference type="Proteomes" id="UP000694888"/>
    </source>
</evidence>
<feature type="region of interest" description="Disordered" evidence="2">
    <location>
        <begin position="244"/>
        <end position="273"/>
    </location>
</feature>
<evidence type="ECO:0000256" key="2">
    <source>
        <dbReference type="SAM" id="MobiDB-lite"/>
    </source>
</evidence>
<evidence type="ECO:0000313" key="7">
    <source>
        <dbReference type="RefSeq" id="XP_012945978.1"/>
    </source>
</evidence>
<sequence>MDQYWSVNPSSGSKPYRNNNSCQNNDYVGQSGVCGVLLKQKSDPKCGLLKPTSDPKGGLLKPTSDPKGGLFKQKSDPKSEVSTDSGLVKSPTIYKDDSQESNEIGKRGAGPSWPQEAKPLLTRFLEKQPELSLAVSRFCTSLSGSQPQEHASLRRASSWPIFCSSLQNEPPEITSRSEFSFDDSFVDTPALKRHWRINRFPSTLSQFANYEKEKACDTEEMRQGGEYSLLEVFTVDKPIEELAASQDVERGDFSQSTSSDDQSIRPNCSNDHQTRRVAKAGHLTRQVSFDGDRVNFSPLNGGIDLVSAAQRKSQVEGPVSIINKNSSNNTCPRPTNELRTTNSDPSFSSLQGKNSELEAHSVVEGDSLIDRQLPNALNLPAFDMLSFGGFSSGGSVEGVNGLRPDNGSFSSSLNKELESSLPHLFPSGITWKWVLYQVTRELVKARGDNLNIGKENEKLKQSLKEQHRKFEVVHRQLEGEKLKAEKSTQQFNRLYWFCQEREAVVEKLVTERYKVQGENVWLKRNYGECQMECEKHRTWLTETEKKLNRIKREDDSKQRKIRELEAEMDKVQNKLQRSQACYDQVCCILKEERDHRTSEIAELKIQIENLKDENGKLQYKLELRMKQKWPSLPNIPDGAGTQSSSGHSQFPGYQRNF</sequence>
<feature type="compositionally biased region" description="Polar residues" evidence="2">
    <location>
        <begin position="322"/>
        <end position="354"/>
    </location>
</feature>
<dbReference type="RefSeq" id="XP_012945978.1">
    <property type="nucleotide sequence ID" value="XM_013090524.2"/>
</dbReference>
<feature type="region of interest" description="Disordered" evidence="2">
    <location>
        <begin position="1"/>
        <end position="20"/>
    </location>
</feature>
<evidence type="ECO:0000313" key="5">
    <source>
        <dbReference type="RefSeq" id="XP_005112616.1"/>
    </source>
</evidence>
<evidence type="ECO:0000313" key="4">
    <source>
        <dbReference type="RefSeq" id="XP_005112615.1"/>
    </source>
</evidence>
<keyword evidence="3" id="KW-1185">Reference proteome</keyword>
<feature type="region of interest" description="Disordered" evidence="2">
    <location>
        <begin position="321"/>
        <end position="355"/>
    </location>
</feature>
<feature type="coiled-coil region" evidence="1">
    <location>
        <begin position="540"/>
        <end position="620"/>
    </location>
</feature>
<dbReference type="RefSeq" id="XP_005112617.1">
    <property type="nucleotide sequence ID" value="XM_005112560.3"/>
</dbReference>
<keyword evidence="1" id="KW-0175">Coiled coil</keyword>
<evidence type="ECO:0000313" key="6">
    <source>
        <dbReference type="RefSeq" id="XP_005112617.1"/>
    </source>
</evidence>
<dbReference type="GeneID" id="101846551"/>